<keyword evidence="3" id="KW-1185">Reference proteome</keyword>
<name>A0A6G1JAF4_9PLEO</name>
<protein>
    <submittedName>
        <fullName evidence="2">Uncharacterized protein</fullName>
    </submittedName>
</protein>
<feature type="region of interest" description="Disordered" evidence="1">
    <location>
        <begin position="1"/>
        <end position="80"/>
    </location>
</feature>
<dbReference type="Proteomes" id="UP000799291">
    <property type="component" value="Unassembled WGS sequence"/>
</dbReference>
<dbReference type="AlphaFoldDB" id="A0A6G1JAF4"/>
<organism evidence="2 3">
    <name type="scientific">Lentithecium fluviatile CBS 122367</name>
    <dbReference type="NCBI Taxonomy" id="1168545"/>
    <lineage>
        <taxon>Eukaryota</taxon>
        <taxon>Fungi</taxon>
        <taxon>Dikarya</taxon>
        <taxon>Ascomycota</taxon>
        <taxon>Pezizomycotina</taxon>
        <taxon>Dothideomycetes</taxon>
        <taxon>Pleosporomycetidae</taxon>
        <taxon>Pleosporales</taxon>
        <taxon>Massarineae</taxon>
        <taxon>Lentitheciaceae</taxon>
        <taxon>Lentithecium</taxon>
    </lineage>
</organism>
<evidence type="ECO:0000256" key="1">
    <source>
        <dbReference type="SAM" id="MobiDB-lite"/>
    </source>
</evidence>
<feature type="compositionally biased region" description="Basic residues" evidence="1">
    <location>
        <begin position="38"/>
        <end position="50"/>
    </location>
</feature>
<gene>
    <name evidence="2" type="ORF">K458DRAFT_385940</name>
</gene>
<evidence type="ECO:0000313" key="3">
    <source>
        <dbReference type="Proteomes" id="UP000799291"/>
    </source>
</evidence>
<dbReference type="EMBL" id="MU005575">
    <property type="protein sequence ID" value="KAF2687119.1"/>
    <property type="molecule type" value="Genomic_DNA"/>
</dbReference>
<feature type="compositionally biased region" description="Polar residues" evidence="1">
    <location>
        <begin position="53"/>
        <end position="67"/>
    </location>
</feature>
<evidence type="ECO:0000313" key="2">
    <source>
        <dbReference type="EMBL" id="KAF2687119.1"/>
    </source>
</evidence>
<sequence length="170" mass="18783">MPAAPKCRVKRVLSPADTDPGFSSPVSDSDFTPEREPAKRRRVSTMKKKASPQLRSATPNSTESPPVNNEDEDDEYSNTELQALSKPVLVARILALQNRIQEAVGNWDNACFSYRGTVPLTEDFYCFFSISTNVHLQPNGAPKTRFSYGLPGFNQKALQYGKDSPLKGSV</sequence>
<proteinExistence type="predicted"/>
<reference evidence="2" key="1">
    <citation type="journal article" date="2020" name="Stud. Mycol.">
        <title>101 Dothideomycetes genomes: a test case for predicting lifestyles and emergence of pathogens.</title>
        <authorList>
            <person name="Haridas S."/>
            <person name="Albert R."/>
            <person name="Binder M."/>
            <person name="Bloem J."/>
            <person name="Labutti K."/>
            <person name="Salamov A."/>
            <person name="Andreopoulos B."/>
            <person name="Baker S."/>
            <person name="Barry K."/>
            <person name="Bills G."/>
            <person name="Bluhm B."/>
            <person name="Cannon C."/>
            <person name="Castanera R."/>
            <person name="Culley D."/>
            <person name="Daum C."/>
            <person name="Ezra D."/>
            <person name="Gonzalez J."/>
            <person name="Henrissat B."/>
            <person name="Kuo A."/>
            <person name="Liang C."/>
            <person name="Lipzen A."/>
            <person name="Lutzoni F."/>
            <person name="Magnuson J."/>
            <person name="Mondo S."/>
            <person name="Nolan M."/>
            <person name="Ohm R."/>
            <person name="Pangilinan J."/>
            <person name="Park H.-J."/>
            <person name="Ramirez L."/>
            <person name="Alfaro M."/>
            <person name="Sun H."/>
            <person name="Tritt A."/>
            <person name="Yoshinaga Y."/>
            <person name="Zwiers L.-H."/>
            <person name="Turgeon B."/>
            <person name="Goodwin S."/>
            <person name="Spatafora J."/>
            <person name="Crous P."/>
            <person name="Grigoriev I."/>
        </authorList>
    </citation>
    <scope>NUCLEOTIDE SEQUENCE</scope>
    <source>
        <strain evidence="2">CBS 122367</strain>
    </source>
</reference>
<accession>A0A6G1JAF4</accession>